<organism evidence="1">
    <name type="scientific">Desulfatirhabdium butyrativorans</name>
    <dbReference type="NCBI Taxonomy" id="340467"/>
    <lineage>
        <taxon>Bacteria</taxon>
        <taxon>Pseudomonadati</taxon>
        <taxon>Thermodesulfobacteriota</taxon>
        <taxon>Desulfobacteria</taxon>
        <taxon>Desulfobacterales</taxon>
        <taxon>Desulfatirhabdiaceae</taxon>
        <taxon>Desulfatirhabdium</taxon>
    </lineage>
</organism>
<dbReference type="InterPro" id="IPR035093">
    <property type="entry name" value="RelE/ParE_toxin_dom_sf"/>
</dbReference>
<protein>
    <submittedName>
        <fullName evidence="1">Addiction module toxin RelE</fullName>
    </submittedName>
</protein>
<reference evidence="1" key="1">
    <citation type="journal article" date="2020" name="mSystems">
        <title>Genome- and Community-Level Interaction Insights into Carbon Utilization and Element Cycling Functions of Hydrothermarchaeota in Hydrothermal Sediment.</title>
        <authorList>
            <person name="Zhou Z."/>
            <person name="Liu Y."/>
            <person name="Xu W."/>
            <person name="Pan J."/>
            <person name="Luo Z.H."/>
            <person name="Li M."/>
        </authorList>
    </citation>
    <scope>NUCLEOTIDE SEQUENCE [LARGE SCALE GENOMIC DNA]</scope>
    <source>
        <strain evidence="1">SpSt-477</strain>
    </source>
</reference>
<proteinExistence type="predicted"/>
<sequence>MKWEVEYTDDFGEWWNGLSEAEQESVRASVKLLGDFGPKLPFPHSSGIKASRHGNMRELRIQHAGRPYRVLYAFDPRRCAILLIGGEKTGDDRWYDEYVPIADPLYDGHLETLRKEGLKDAS</sequence>
<dbReference type="EMBL" id="DSUH01000218">
    <property type="protein sequence ID" value="HGU33027.1"/>
    <property type="molecule type" value="Genomic_DNA"/>
</dbReference>
<comment type="caution">
    <text evidence="1">The sequence shown here is derived from an EMBL/GenBank/DDBJ whole genome shotgun (WGS) entry which is preliminary data.</text>
</comment>
<name>A0A7C4MQ24_9BACT</name>
<accession>A0A7C4MQ24</accession>
<dbReference type="InterPro" id="IPR009241">
    <property type="entry name" value="HigB-like"/>
</dbReference>
<dbReference type="AlphaFoldDB" id="A0A7C4MQ24"/>
<dbReference type="SUPFAM" id="SSF143011">
    <property type="entry name" value="RelE-like"/>
    <property type="match status" value="1"/>
</dbReference>
<gene>
    <name evidence="1" type="ORF">ENS29_09255</name>
</gene>
<dbReference type="Pfam" id="PF05973">
    <property type="entry name" value="Gp49"/>
    <property type="match status" value="1"/>
</dbReference>
<evidence type="ECO:0000313" key="1">
    <source>
        <dbReference type="EMBL" id="HGU33027.1"/>
    </source>
</evidence>